<gene>
    <name evidence="4" type="ORF">F2N06_01205</name>
</gene>
<proteinExistence type="predicted"/>
<dbReference type="AlphaFoldDB" id="A0A698FEM7"/>
<dbReference type="GO" id="GO:0003755">
    <property type="term" value="F:peptidyl-prolyl cis-trans isomerase activity"/>
    <property type="evidence" value="ECO:0007669"/>
    <property type="project" value="UniProtKB-KW"/>
</dbReference>
<dbReference type="PROSITE" id="PS50198">
    <property type="entry name" value="PPIC_PPIASE_2"/>
    <property type="match status" value="1"/>
</dbReference>
<evidence type="ECO:0000259" key="3">
    <source>
        <dbReference type="PROSITE" id="PS50198"/>
    </source>
</evidence>
<dbReference type="Gene3D" id="6.10.140.970">
    <property type="match status" value="1"/>
</dbReference>
<dbReference type="InterPro" id="IPR046357">
    <property type="entry name" value="PPIase_dom_sf"/>
</dbReference>
<evidence type="ECO:0000313" key="4">
    <source>
        <dbReference type="EMBL" id="ECV9656631.1"/>
    </source>
</evidence>
<dbReference type="PANTHER" id="PTHR47245">
    <property type="entry name" value="PEPTIDYLPROLYL ISOMERASE"/>
    <property type="match status" value="1"/>
</dbReference>
<dbReference type="Pfam" id="PF00639">
    <property type="entry name" value="Rotamase"/>
    <property type="match status" value="1"/>
</dbReference>
<dbReference type="InterPro" id="IPR050245">
    <property type="entry name" value="PrsA_foldase"/>
</dbReference>
<dbReference type="Gene3D" id="3.10.50.40">
    <property type="match status" value="1"/>
</dbReference>
<feature type="domain" description="PpiC" evidence="3">
    <location>
        <begin position="131"/>
        <end position="228"/>
    </location>
</feature>
<dbReference type="PANTHER" id="PTHR47245:SF2">
    <property type="entry name" value="PEPTIDYL-PROLYL CIS-TRANS ISOMERASE HP_0175-RELATED"/>
    <property type="match status" value="1"/>
</dbReference>
<feature type="signal peptide" evidence="2">
    <location>
        <begin position="1"/>
        <end position="21"/>
    </location>
</feature>
<evidence type="ECO:0000256" key="1">
    <source>
        <dbReference type="PROSITE-ProRule" id="PRU00278"/>
    </source>
</evidence>
<dbReference type="SUPFAM" id="SSF54534">
    <property type="entry name" value="FKBP-like"/>
    <property type="match status" value="1"/>
</dbReference>
<dbReference type="InterPro" id="IPR000297">
    <property type="entry name" value="PPIase_PpiC"/>
</dbReference>
<organism evidence="4">
    <name type="scientific">Campylobacter jejuni</name>
    <dbReference type="NCBI Taxonomy" id="197"/>
    <lineage>
        <taxon>Bacteria</taxon>
        <taxon>Pseudomonadati</taxon>
        <taxon>Campylobacterota</taxon>
        <taxon>Epsilonproteobacteria</taxon>
        <taxon>Campylobacterales</taxon>
        <taxon>Campylobacteraceae</taxon>
        <taxon>Campylobacter</taxon>
    </lineage>
</organism>
<dbReference type="InterPro" id="IPR023058">
    <property type="entry name" value="PPIase_PpiC_CS"/>
</dbReference>
<evidence type="ECO:0000256" key="2">
    <source>
        <dbReference type="SAM" id="SignalP"/>
    </source>
</evidence>
<keyword evidence="1 4" id="KW-0413">Isomerase</keyword>
<dbReference type="Gene3D" id="1.10.8.1040">
    <property type="match status" value="1"/>
</dbReference>
<reference evidence="4" key="1">
    <citation type="submission" date="2019-09" db="EMBL/GenBank/DDBJ databases">
        <authorList>
            <consortium name="GenomeTrakr network: Whole genome sequencing for foodborne pathogen traceback"/>
        </authorList>
    </citation>
    <scope>NUCLEOTIDE SEQUENCE [LARGE SCALE GENOMIC DNA]</scope>
    <source>
        <strain evidence="4">TTU_583</strain>
    </source>
</reference>
<comment type="caution">
    <text evidence="4">The sequence shown here is derived from an EMBL/GenBank/DDBJ whole genome shotgun (WGS) entry which is preliminary data.</text>
</comment>
<accession>A0A698FEM7</accession>
<keyword evidence="1" id="KW-0697">Rotamase</keyword>
<dbReference type="PROSITE" id="PS01096">
    <property type="entry name" value="PPIC_PPIASE_1"/>
    <property type="match status" value="1"/>
</dbReference>
<protein>
    <submittedName>
        <fullName evidence="4">Peptidylprolyl isomerase</fullName>
    </submittedName>
</protein>
<dbReference type="EMBL" id="AAKUWM010000001">
    <property type="protein sequence ID" value="ECV9656631.1"/>
    <property type="molecule type" value="Genomic_DNA"/>
</dbReference>
<sequence>MRKVSLIAAALIAGAALNLNAATIATVNGKNISDTEVSEFFAPMLRGEDFKTLPDHQKKALVQQYIMQDLILQDAKKQNLEKDSLYKKELERAKDSILVNVYQEKILNSIKIDSSKVKAFYEQNKEKYIRPAAVQAKHILVSSEQEAKDIIKELKGLKGKALDDKFSQLAKEKSIDPGSKNQGGELGWFDQSTMVKAFTDAAFALKNGTITTTPVKTNFGYHVILKENSRAKEQIKFDDVKKGIENGLRFEEFKKVINQKGQDLLNKAKVEYK</sequence>
<keyword evidence="2" id="KW-0732">Signal</keyword>
<feature type="chain" id="PRO_5025380509" evidence="2">
    <location>
        <begin position="22"/>
        <end position="273"/>
    </location>
</feature>
<name>A0A698FEM7_CAMJU</name>